<sequence length="113" mass="12659">MRRNFLFAGIRAIFAYTVLVFPLSVPVWAACLENGADQTLYILLKSKSGQIERNLPVGDVICLNVSENTEVNANIQPFGGARFGCRFEFYGKGSYLITHFQTIDNCQFKDIGK</sequence>
<dbReference type="Proteomes" id="UP000199236">
    <property type="component" value="Unassembled WGS sequence"/>
</dbReference>
<dbReference type="OrthoDB" id="8451916at2"/>
<reference evidence="1 2" key="1">
    <citation type="submission" date="2016-10" db="EMBL/GenBank/DDBJ databases">
        <authorList>
            <person name="de Groot N.N."/>
        </authorList>
    </citation>
    <scope>NUCLEOTIDE SEQUENCE [LARGE SCALE GENOMIC DNA]</scope>
    <source>
        <strain evidence="1 2">CGMCC 1.9157</strain>
    </source>
</reference>
<accession>A0A1I5FU44</accession>
<keyword evidence="2" id="KW-1185">Reference proteome</keyword>
<dbReference type="EMBL" id="FOVR01000004">
    <property type="protein sequence ID" value="SFO27083.1"/>
    <property type="molecule type" value="Genomic_DNA"/>
</dbReference>
<dbReference type="AlphaFoldDB" id="A0A1I5FU44"/>
<dbReference type="STRING" id="655353.SAMN04488056_104202"/>
<evidence type="ECO:0000313" key="2">
    <source>
        <dbReference type="Proteomes" id="UP000199236"/>
    </source>
</evidence>
<protein>
    <submittedName>
        <fullName evidence="1">Uncharacterized protein</fullName>
    </submittedName>
</protein>
<proteinExistence type="predicted"/>
<gene>
    <name evidence="1" type="ORF">SAMN04488056_104202</name>
</gene>
<evidence type="ECO:0000313" key="1">
    <source>
        <dbReference type="EMBL" id="SFO27083.1"/>
    </source>
</evidence>
<organism evidence="1 2">
    <name type="scientific">Cohaesibacter marisflavi</name>
    <dbReference type="NCBI Taxonomy" id="655353"/>
    <lineage>
        <taxon>Bacteria</taxon>
        <taxon>Pseudomonadati</taxon>
        <taxon>Pseudomonadota</taxon>
        <taxon>Alphaproteobacteria</taxon>
        <taxon>Hyphomicrobiales</taxon>
        <taxon>Cohaesibacteraceae</taxon>
    </lineage>
</organism>
<dbReference type="RefSeq" id="WP_139229251.1">
    <property type="nucleotide sequence ID" value="NZ_FOVR01000004.1"/>
</dbReference>
<dbReference type="PROSITE" id="PS51257">
    <property type="entry name" value="PROKAR_LIPOPROTEIN"/>
    <property type="match status" value="1"/>
</dbReference>
<name>A0A1I5FU44_9HYPH</name>